<dbReference type="PROSITE" id="PS51257">
    <property type="entry name" value="PROKAR_LIPOPROTEIN"/>
    <property type="match status" value="1"/>
</dbReference>
<evidence type="ECO:0000313" key="4">
    <source>
        <dbReference type="Proteomes" id="UP000235616"/>
    </source>
</evidence>
<keyword evidence="4" id="KW-1185">Reference proteome</keyword>
<feature type="domain" description="Glycine zipper 2TM" evidence="2">
    <location>
        <begin position="25"/>
        <end position="60"/>
    </location>
</feature>
<dbReference type="EMBL" id="PNYA01000038">
    <property type="protein sequence ID" value="PMS14923.1"/>
    <property type="molecule type" value="Genomic_DNA"/>
</dbReference>
<gene>
    <name evidence="3" type="ORF">C0Z18_29345</name>
</gene>
<reference evidence="3 4" key="1">
    <citation type="submission" date="2018-01" db="EMBL/GenBank/DDBJ databases">
        <title>Whole genome analyses suggest that Burkholderia sensu lato contains two further novel genera in the rhizoxinica-symbiotica group Mycetohabitans gen. nov., and Trinickia gen. nov.: implications for the evolution of diazotrophy and nodulation in the Burkholderiaceae.</title>
        <authorList>
            <person name="Estrada-de los Santos P."/>
            <person name="Palmer M."/>
            <person name="Chavez-Ramirez B."/>
            <person name="Beukes C."/>
            <person name="Steenkamp E.T."/>
            <person name="Hirsch A.M."/>
            <person name="Manyaka P."/>
            <person name="Maluk M."/>
            <person name="Lafos M."/>
            <person name="Crook M."/>
            <person name="Gross E."/>
            <person name="Simon M.F."/>
            <person name="Bueno dos Reis Junior F."/>
            <person name="Poole P.S."/>
            <person name="Venter S.N."/>
            <person name="James E.K."/>
        </authorList>
    </citation>
    <scope>NUCLEOTIDE SEQUENCE [LARGE SCALE GENOMIC DNA]</scope>
    <source>
        <strain evidence="3 4">GIMN1.004</strain>
    </source>
</reference>
<dbReference type="AlphaFoldDB" id="A0A2N7VCL7"/>
<dbReference type="Pfam" id="PF05433">
    <property type="entry name" value="Rick_17kDa_Anti"/>
    <property type="match status" value="1"/>
</dbReference>
<name>A0A2N7VCL7_9BURK</name>
<dbReference type="Proteomes" id="UP000235616">
    <property type="component" value="Unassembled WGS sequence"/>
</dbReference>
<evidence type="ECO:0000259" key="2">
    <source>
        <dbReference type="Pfam" id="PF05433"/>
    </source>
</evidence>
<organism evidence="3 4">
    <name type="scientific">Trinickia dabaoshanensis</name>
    <dbReference type="NCBI Taxonomy" id="564714"/>
    <lineage>
        <taxon>Bacteria</taxon>
        <taxon>Pseudomonadati</taxon>
        <taxon>Pseudomonadota</taxon>
        <taxon>Betaproteobacteria</taxon>
        <taxon>Burkholderiales</taxon>
        <taxon>Burkholderiaceae</taxon>
        <taxon>Trinickia</taxon>
    </lineage>
</organism>
<accession>A0A2N7VCL7</accession>
<dbReference type="RefSeq" id="WP_102649011.1">
    <property type="nucleotide sequence ID" value="NZ_PNYA01000038.1"/>
</dbReference>
<keyword evidence="1" id="KW-0732">Signal</keyword>
<sequence>MNRLGRLRFLCVAGAATLALLTGCTLGGAAVGGVAGNRLTHGSTLGTVGGAVAGGVVGYELSK</sequence>
<feature type="signal peptide" evidence="1">
    <location>
        <begin position="1"/>
        <end position="29"/>
    </location>
</feature>
<evidence type="ECO:0000256" key="1">
    <source>
        <dbReference type="SAM" id="SignalP"/>
    </source>
</evidence>
<dbReference type="InterPro" id="IPR008816">
    <property type="entry name" value="Gly_zipper_2TM_dom"/>
</dbReference>
<dbReference type="GO" id="GO:0019867">
    <property type="term" value="C:outer membrane"/>
    <property type="evidence" value="ECO:0007669"/>
    <property type="project" value="InterPro"/>
</dbReference>
<feature type="chain" id="PRO_5014828075" evidence="1">
    <location>
        <begin position="30"/>
        <end position="63"/>
    </location>
</feature>
<protein>
    <submittedName>
        <fullName evidence="3">3-hydroxyisobutyrate dehydrogenase</fullName>
    </submittedName>
</protein>
<proteinExistence type="predicted"/>
<comment type="caution">
    <text evidence="3">The sequence shown here is derived from an EMBL/GenBank/DDBJ whole genome shotgun (WGS) entry which is preliminary data.</text>
</comment>
<evidence type="ECO:0000313" key="3">
    <source>
        <dbReference type="EMBL" id="PMS14923.1"/>
    </source>
</evidence>